<proteinExistence type="predicted"/>
<gene>
    <name evidence="2" type="ORF">BDV23DRAFT_166443</name>
</gene>
<dbReference type="AlphaFoldDB" id="A0A5N7BRZ8"/>
<accession>A0A5N7BRZ8</accession>
<dbReference type="Proteomes" id="UP000326877">
    <property type="component" value="Unassembled WGS sequence"/>
</dbReference>
<sequence>MVSYRYPTSIDTPMDDRVRQAKQQYRQEKWQLPNRTSASLKLDAPDHQHTLGFCEIPMNLETLNDVELIVEVKTFGLTFRDYLSATGELDHSDLGMECAGIVQEAGCNPGAESLASSSTSSVVNRPSVPRAAESPEGFNLVADWSAG</sequence>
<reference evidence="2" key="1">
    <citation type="submission" date="2019-04" db="EMBL/GenBank/DDBJ databases">
        <title>Friends and foes A comparative genomics studyof 23 Aspergillus species from section Flavi.</title>
        <authorList>
            <consortium name="DOE Joint Genome Institute"/>
            <person name="Kjaerbolling I."/>
            <person name="Vesth T."/>
            <person name="Frisvad J.C."/>
            <person name="Nybo J.L."/>
            <person name="Theobald S."/>
            <person name="Kildgaard S."/>
            <person name="Isbrandt T."/>
            <person name="Kuo A."/>
            <person name="Sato A."/>
            <person name="Lyhne E.K."/>
            <person name="Kogle M.E."/>
            <person name="Wiebenga A."/>
            <person name="Kun R.S."/>
            <person name="Lubbers R.J."/>
            <person name="Makela M.R."/>
            <person name="Barry K."/>
            <person name="Chovatia M."/>
            <person name="Clum A."/>
            <person name="Daum C."/>
            <person name="Haridas S."/>
            <person name="He G."/>
            <person name="LaButti K."/>
            <person name="Lipzen A."/>
            <person name="Mondo S."/>
            <person name="Riley R."/>
            <person name="Salamov A."/>
            <person name="Simmons B.A."/>
            <person name="Magnuson J.K."/>
            <person name="Henrissat B."/>
            <person name="Mortensen U.H."/>
            <person name="Larsen T.O."/>
            <person name="Devries R.P."/>
            <person name="Grigoriev I.V."/>
            <person name="Machida M."/>
            <person name="Baker S.E."/>
            <person name="Andersen M.R."/>
        </authorList>
    </citation>
    <scope>NUCLEOTIDE SEQUENCE [LARGE SCALE GENOMIC DNA]</scope>
    <source>
        <strain evidence="2">IBT 14317</strain>
    </source>
</reference>
<dbReference type="InterPro" id="IPR011032">
    <property type="entry name" value="GroES-like_sf"/>
</dbReference>
<feature type="compositionally biased region" description="Low complexity" evidence="1">
    <location>
        <begin position="113"/>
        <end position="128"/>
    </location>
</feature>
<dbReference type="Gene3D" id="3.90.180.10">
    <property type="entry name" value="Medium-chain alcohol dehydrogenases, catalytic domain"/>
    <property type="match status" value="1"/>
</dbReference>
<feature type="region of interest" description="Disordered" evidence="1">
    <location>
        <begin position="112"/>
        <end position="134"/>
    </location>
</feature>
<organism evidence="2">
    <name type="scientific">Petromyces alliaceus</name>
    <name type="common">Aspergillus alliaceus</name>
    <dbReference type="NCBI Taxonomy" id="209559"/>
    <lineage>
        <taxon>Eukaryota</taxon>
        <taxon>Fungi</taxon>
        <taxon>Dikarya</taxon>
        <taxon>Ascomycota</taxon>
        <taxon>Pezizomycotina</taxon>
        <taxon>Eurotiomycetes</taxon>
        <taxon>Eurotiomycetidae</taxon>
        <taxon>Eurotiales</taxon>
        <taxon>Aspergillaceae</taxon>
        <taxon>Aspergillus</taxon>
        <taxon>Aspergillus subgen. Circumdati</taxon>
    </lineage>
</organism>
<dbReference type="EMBL" id="ML735362">
    <property type="protein sequence ID" value="KAE8384604.1"/>
    <property type="molecule type" value="Genomic_DNA"/>
</dbReference>
<evidence type="ECO:0000313" key="2">
    <source>
        <dbReference type="EMBL" id="KAE8384604.1"/>
    </source>
</evidence>
<dbReference type="SUPFAM" id="SSF50129">
    <property type="entry name" value="GroES-like"/>
    <property type="match status" value="1"/>
</dbReference>
<name>A0A5N7BRZ8_PETAA</name>
<protein>
    <submittedName>
        <fullName evidence="2">Uncharacterized protein</fullName>
    </submittedName>
</protein>
<evidence type="ECO:0000256" key="1">
    <source>
        <dbReference type="SAM" id="MobiDB-lite"/>
    </source>
</evidence>